<dbReference type="EMBL" id="PKSG01000162">
    <property type="protein sequence ID" value="POR38198.1"/>
    <property type="molecule type" value="Genomic_DNA"/>
</dbReference>
<evidence type="ECO:0008006" key="3">
    <source>
        <dbReference type="Google" id="ProtNLM"/>
    </source>
</evidence>
<proteinExistence type="predicted"/>
<gene>
    <name evidence="1" type="ORF">TPAR_01604</name>
</gene>
<organism evidence="1 2">
    <name type="scientific">Tolypocladium paradoxum</name>
    <dbReference type="NCBI Taxonomy" id="94208"/>
    <lineage>
        <taxon>Eukaryota</taxon>
        <taxon>Fungi</taxon>
        <taxon>Dikarya</taxon>
        <taxon>Ascomycota</taxon>
        <taxon>Pezizomycotina</taxon>
        <taxon>Sordariomycetes</taxon>
        <taxon>Hypocreomycetidae</taxon>
        <taxon>Hypocreales</taxon>
        <taxon>Ophiocordycipitaceae</taxon>
        <taxon>Tolypocladium</taxon>
    </lineage>
</organism>
<comment type="caution">
    <text evidence="1">The sequence shown here is derived from an EMBL/GenBank/DDBJ whole genome shotgun (WGS) entry which is preliminary data.</text>
</comment>
<name>A0A2S4L709_9HYPO</name>
<keyword evidence="2" id="KW-1185">Reference proteome</keyword>
<sequence length="187" mass="20806">MDALPTELLHAIVTQLNPSCRKDARLASRRFNAVLAQQPFSILPSFIDPAVALSTLESTVADLSLRPRSIWSPRCSVPDGLPVPQSFLLAVYVALKGRSWRPRARAWESGSSSEEEAVDGLFDDQEEVGGQITVEGLRARLGRKDITEHALRQAMFRYALYLSYVYDGTGEAPQLWVFNTERWAGKA</sequence>
<dbReference type="OrthoDB" id="4986826at2759"/>
<evidence type="ECO:0000313" key="2">
    <source>
        <dbReference type="Proteomes" id="UP000237481"/>
    </source>
</evidence>
<dbReference type="Proteomes" id="UP000237481">
    <property type="component" value="Unassembled WGS sequence"/>
</dbReference>
<accession>A0A2S4L709</accession>
<protein>
    <recommendedName>
        <fullName evidence="3">F-box domain-containing protein</fullName>
    </recommendedName>
</protein>
<evidence type="ECO:0000313" key="1">
    <source>
        <dbReference type="EMBL" id="POR38198.1"/>
    </source>
</evidence>
<dbReference type="AlphaFoldDB" id="A0A2S4L709"/>
<reference evidence="1 2" key="1">
    <citation type="submission" date="2018-01" db="EMBL/GenBank/DDBJ databases">
        <title>Harnessing the power of phylogenomics to disentangle the directionality and signatures of interkingdom host jumping in the parasitic fungal genus Tolypocladium.</title>
        <authorList>
            <person name="Quandt C.A."/>
            <person name="Patterson W."/>
            <person name="Spatafora J.W."/>
        </authorList>
    </citation>
    <scope>NUCLEOTIDE SEQUENCE [LARGE SCALE GENOMIC DNA]</scope>
    <source>
        <strain evidence="1 2">NRBC 100945</strain>
    </source>
</reference>